<feature type="region of interest" description="Disordered" evidence="1">
    <location>
        <begin position="956"/>
        <end position="979"/>
    </location>
</feature>
<feature type="region of interest" description="Disordered" evidence="1">
    <location>
        <begin position="1882"/>
        <end position="1915"/>
    </location>
</feature>
<feature type="region of interest" description="Disordered" evidence="1">
    <location>
        <begin position="2010"/>
        <end position="2077"/>
    </location>
</feature>
<evidence type="ECO:0000313" key="2">
    <source>
        <dbReference type="EMBL" id="CEM41033.1"/>
    </source>
</evidence>
<feature type="region of interest" description="Disordered" evidence="1">
    <location>
        <begin position="1340"/>
        <end position="1380"/>
    </location>
</feature>
<feature type="region of interest" description="Disordered" evidence="1">
    <location>
        <begin position="1811"/>
        <end position="1837"/>
    </location>
</feature>
<feature type="compositionally biased region" description="Basic and acidic residues" evidence="1">
    <location>
        <begin position="956"/>
        <end position="978"/>
    </location>
</feature>
<feature type="compositionally biased region" description="Basic and acidic residues" evidence="1">
    <location>
        <begin position="1724"/>
        <end position="1744"/>
    </location>
</feature>
<accession>A0A0G4HB35</accession>
<feature type="compositionally biased region" description="Low complexity" evidence="1">
    <location>
        <begin position="690"/>
        <end position="707"/>
    </location>
</feature>
<evidence type="ECO:0000256" key="1">
    <source>
        <dbReference type="SAM" id="MobiDB-lite"/>
    </source>
</evidence>
<feature type="region of interest" description="Disordered" evidence="1">
    <location>
        <begin position="669"/>
        <end position="750"/>
    </location>
</feature>
<sequence>MLGRRDRSSAGAEDKMERLKLQALHLVERLFDIHQDAASEVFLGTRSLSEWMVEALRCAHSSRLQVAVLRCLAVYFAPSLHFQRGAGSSAFEVAKALLLTALPSEDEEVCLGEPAAAEEEEEVSERREVVCWAASLCATAVAAPSVCLGSSSFLMPSETVPRDLFFSVLLSETLVLLDPPGPDSSGESFRWDLRGDVTGACRGLLEGGAGCLSEDVRNLVEATGGLLEKNRDGESTRASERGVRGDSGRFVEASVLLNLSLQSLRGFLLSEDTADKAPPGHQKGAKSGRGRGGGVGSRLVSLGASKGFGGGGPSAAETAKDRQRETEKGRRLESLGRAALSCSRLSEVSRTVVSLPCGDESPLIPLGSNEGGRGEDTYSSRLPKSPPSSPSEMLLSSVVGLSSLVSRLLSRDLEGGAERHNGIPGPMDAAVCVLGAVAAESLCLTMAGALVCLGREGGEGFSVTPWLWGVRQCGEVAMQARMGLQSLVEGGMKETFWKGMVEEMGERLEKAEAEMDDALVISGSLFSVLESQCFGDPLEWNQGGRWLGGEGISEEKEDRAAVIRRVLVWWGKQARRNSGGGKASKENGFIRFLCGEAGEGGGMVESGGEGEEDFSLNFVCTALADSSRELPLPLFALRGDADTESLLPHAVGVSALLLCLAALSGRPSDTRNGQLVPVEGDRTGGETEASQSQSLVVSSSESQTQSLDLTGLPVSNSQEEEVKQSIKKSRRRKEENKEDREAPPLFDPLPAQSRLTVKDRFLSALCRSILPLPAWGGDSNPEGPGIAPMAAGGGLLEVVLRSAVVLEVLESAHPALMEMEKDGGEEREAVESQAAAGWGVPGGWKRRERDAEIVKERERERLAREQEKECVENVLMLSSALALLRLGKSVDSEEWEGLHMLMAGRGPSGLWEGGRERQKSEGGGGASPFLLVRFFSGFLSRQRDLLEILQERQAQRERQQEKMNKSRGGGDAEERGPADEFECPLEVSRHFVLLEARRLWGCLTERRRGVRGEEDTGVMPVSCCQIVSPLTMSLCGDPDSLDLLLDIALDLFGSADTEGEGGAVRNAERGQGQGVSSSMWEEVTGLVGLLFVAGSRLDGAERGGGTCARSSAVEFWKAVTEKEGFVESLRSLLRGMSDRALVGEREAVEESGGIASFSQTSNSLLPSSSGASQETETGTSTEGRHTFFSSNALGLEVLLGLFELLVEGGQRTGGGGERDGSRVGLGMRDKRNVWALEVVAALHQCAARVWTDRLTGVDPEGGPANGGTSGRKPPQKNESGASGCPFLFRQMVSTVRALAVSSLEGSGNDAVLRLLCASSWVPLLIASGVRSAFTDAEREVHRLKKESPPPDLPPARTRQTRPYLSTQSQSQSQRLGLCPSRPPDSFRQQLEVGATCNANTNTETGMERGVRRWEQKWRWWDVAAASGVELGLFVLQTSAERAGETVTGGGDVPTAFCCLALDPLCRDFASGGSATSGEDAAGRGDGISSSSSSSSCADLLFPAFSSRCPLLSGAFATFLGFVMHSHANTQMARAACMEAQAQRRGRPLNSAFLVDPLGPLSGSAAGAASFGCLESPVACGLCAVPSAVREVTENAAESAVVVGDLSEREKLLAEEDRQDLRESLSLKEILEAERKIRAAARRGFLSFVCVGLLSDAVPAEIREFLLFGASGMHTCLVQAFLVEPLVNLVGWERESQREKGEGGGKGASGGRVVRFWDRKEKERNGFGRTGRDRDTHKGGGREAGRGAMMSFEGSLTKSKLNLNAFFLKDEAIRGPLWLYLSSLLAASPEWLPLDSLLMPQVLEGLSLLPRADRGRGRKDGEETWREEDEEEEQGVDLMESAEGFRLQLLRLEGDLRSSHKQRHVAGRKGGPNLFSHNSLAGTVQNPNGHRRAKPVSVSQGLSHSKFDVPPAEGMQKRQQTEGFPYTVPQRTNRFLQNPPARQTEGGAREMDRQRGFYGPLNRPGLCAVEDRRGRYYAEEGGGDGRAVGQEGKEMFPEYCVKKPGGTEWGWGEKGAEMNKKGRDRRGLPSSSKNGMEMRISHDRWEGAREEEREGDDVARQEVRGGGEQNGRVLPERDESMPLSSAVLLGSEVCFQGKRMGAWTVSQTMKDDAGLTWALCCLRVGRQVEASCASLIRSLRESLG</sequence>
<feature type="compositionally biased region" description="Basic and acidic residues" evidence="1">
    <location>
        <begin position="732"/>
        <end position="742"/>
    </location>
</feature>
<feature type="region of interest" description="Disordered" evidence="1">
    <location>
        <begin position="1724"/>
        <end position="1747"/>
    </location>
</feature>
<organism evidence="2">
    <name type="scientific">Chromera velia CCMP2878</name>
    <dbReference type="NCBI Taxonomy" id="1169474"/>
    <lineage>
        <taxon>Eukaryota</taxon>
        <taxon>Sar</taxon>
        <taxon>Alveolata</taxon>
        <taxon>Colpodellida</taxon>
        <taxon>Chromeraceae</taxon>
        <taxon>Chromera</taxon>
    </lineage>
</organism>
<reference evidence="2" key="1">
    <citation type="submission" date="2014-11" db="EMBL/GenBank/DDBJ databases">
        <authorList>
            <person name="Otto D Thomas"/>
            <person name="Naeem Raeece"/>
        </authorList>
    </citation>
    <scope>NUCLEOTIDE SEQUENCE</scope>
</reference>
<proteinExistence type="predicted"/>
<gene>
    <name evidence="2" type="ORF">Cvel_25734</name>
</gene>
<name>A0A0G4HB35_9ALVE</name>
<feature type="compositionally biased region" description="Low complexity" evidence="1">
    <location>
        <begin position="1158"/>
        <end position="1181"/>
    </location>
</feature>
<feature type="compositionally biased region" description="Acidic residues" evidence="1">
    <location>
        <begin position="1824"/>
        <end position="1834"/>
    </location>
</feature>
<feature type="compositionally biased region" description="Basic and acidic residues" evidence="1">
    <location>
        <begin position="1811"/>
        <end position="1823"/>
    </location>
</feature>
<feature type="region of interest" description="Disordered" evidence="1">
    <location>
        <begin position="359"/>
        <end position="393"/>
    </location>
</feature>
<dbReference type="EMBL" id="CDMZ01002157">
    <property type="protein sequence ID" value="CEM41033.1"/>
    <property type="molecule type" value="Genomic_DNA"/>
</dbReference>
<feature type="region of interest" description="Disordered" evidence="1">
    <location>
        <begin position="1158"/>
        <end position="1185"/>
    </location>
</feature>
<feature type="compositionally biased region" description="Basic and acidic residues" evidence="1">
    <location>
        <begin position="2013"/>
        <end position="2026"/>
    </location>
</feature>
<protein>
    <submittedName>
        <fullName evidence="2">Uncharacterized protein</fullName>
    </submittedName>
</protein>
<dbReference type="VEuPathDB" id="CryptoDB:Cvel_25734"/>
<feature type="region of interest" description="Disordered" evidence="1">
    <location>
        <begin position="1254"/>
        <end position="1283"/>
    </location>
</feature>
<feature type="compositionally biased region" description="Basic and acidic residues" evidence="1">
    <location>
        <begin position="318"/>
        <end position="333"/>
    </location>
</feature>
<feature type="region of interest" description="Disordered" evidence="1">
    <location>
        <begin position="272"/>
        <end position="333"/>
    </location>
</feature>
<feature type="compositionally biased region" description="Basic and acidic residues" evidence="1">
    <location>
        <begin position="2038"/>
        <end position="2064"/>
    </location>
</feature>